<sequence>MISIPVYIALATAFSIFYSISNLDLDKATALLIILVAFFCSLSYFKSLLFKKNSKGVIINASFIFLLSYFIVHFQFAIDYLIGFKDLSNLRLWTSPQIALKALILSIIGLLSFLIGFKIIKPRTYNQEKKLSQVDTRLLLIGFAIFFILYFFTVDRSYLAGNYGSVRLSSGAAYSVLLLKCFAFAFLIQTTRNDIKIGETYRSFFRFFISKGWIFNGIAFLYLLSVIVSGDRGPIIYWLAAYYANYMFVAENKSAKVFESLALILVGVTVIWGLGHVRSVGGELSFIEKVKASVSTESRFESKSIVPITQDLASSIRTVTMAIDAVPNEYDYFLGRLQFQQAISIIPFVSSFDSVIFDDNSYQYGGSSRFLTWLEQGDNRYSGVGSSAVADFYLDFGLLGVVVGLFVIGSIMRKVDFVLNSNSPPSYFWHVTAVCLFSVAIYIPRSTFLIEFKLVVWVFVILILNRTLIKSLR</sequence>
<keyword evidence="1" id="KW-0472">Membrane</keyword>
<dbReference type="Proteomes" id="UP000016543">
    <property type="component" value="Unassembled WGS sequence"/>
</dbReference>
<evidence type="ECO:0000313" key="2">
    <source>
        <dbReference type="EMBL" id="EAQ31903.1"/>
    </source>
</evidence>
<feature type="transmembrane region" description="Helical" evidence="1">
    <location>
        <begin position="392"/>
        <end position="415"/>
    </location>
</feature>
<proteinExistence type="predicted"/>
<feature type="transmembrane region" description="Helical" evidence="1">
    <location>
        <begin position="450"/>
        <end position="469"/>
    </location>
</feature>
<feature type="transmembrane region" description="Helical" evidence="1">
    <location>
        <begin position="234"/>
        <end position="250"/>
    </location>
</feature>
<dbReference type="InterPro" id="IPR029468">
    <property type="entry name" value="O-ag_pol_Wzy"/>
</dbReference>
<organism evidence="2 3">
    <name type="scientific">Idiomarina baltica OS145</name>
    <dbReference type="NCBI Taxonomy" id="314276"/>
    <lineage>
        <taxon>Bacteria</taxon>
        <taxon>Pseudomonadati</taxon>
        <taxon>Pseudomonadota</taxon>
        <taxon>Gammaproteobacteria</taxon>
        <taxon>Alteromonadales</taxon>
        <taxon>Idiomarinaceae</taxon>
        <taxon>Idiomarina</taxon>
    </lineage>
</organism>
<keyword evidence="3" id="KW-1185">Reference proteome</keyword>
<feature type="transmembrane region" description="Helical" evidence="1">
    <location>
        <begin position="28"/>
        <end position="45"/>
    </location>
</feature>
<comment type="caution">
    <text evidence="2">The sequence shown here is derived from an EMBL/GenBank/DDBJ whole genome shotgun (WGS) entry which is preliminary data.</text>
</comment>
<accession>A0ABP2CQ37</accession>
<evidence type="ECO:0008006" key="4">
    <source>
        <dbReference type="Google" id="ProtNLM"/>
    </source>
</evidence>
<dbReference type="EMBL" id="AAMX01000010">
    <property type="protein sequence ID" value="EAQ31903.1"/>
    <property type="molecule type" value="Genomic_DNA"/>
</dbReference>
<reference evidence="2 3" key="1">
    <citation type="submission" date="2006-01" db="EMBL/GenBank/DDBJ databases">
        <authorList>
            <person name="Brettar I."/>
            <person name="Hofle M."/>
            <person name="Ferriera S."/>
            <person name="Johnson J."/>
            <person name="Kravitz S."/>
            <person name="Halpern A."/>
            <person name="Remington K."/>
            <person name="Beeson K."/>
            <person name="Tran B."/>
            <person name="Rogers Y.-H."/>
            <person name="Friedman R."/>
            <person name="Venter J.C."/>
        </authorList>
    </citation>
    <scope>NUCLEOTIDE SEQUENCE [LARGE SCALE GENOMIC DNA]</scope>
    <source>
        <strain evidence="2 3">OS145</strain>
    </source>
</reference>
<evidence type="ECO:0000313" key="3">
    <source>
        <dbReference type="Proteomes" id="UP000016543"/>
    </source>
</evidence>
<feature type="transmembrane region" description="Helical" evidence="1">
    <location>
        <begin position="427"/>
        <end position="444"/>
    </location>
</feature>
<feature type="transmembrane region" description="Helical" evidence="1">
    <location>
        <begin position="171"/>
        <end position="188"/>
    </location>
</feature>
<feature type="transmembrane region" description="Helical" evidence="1">
    <location>
        <begin position="208"/>
        <end position="228"/>
    </location>
</feature>
<feature type="transmembrane region" description="Helical" evidence="1">
    <location>
        <begin position="257"/>
        <end position="275"/>
    </location>
</feature>
<feature type="transmembrane region" description="Helical" evidence="1">
    <location>
        <begin position="98"/>
        <end position="117"/>
    </location>
</feature>
<dbReference type="RefSeq" id="WP_006954965.1">
    <property type="nucleotide sequence ID" value="NZ_CH672404.1"/>
</dbReference>
<keyword evidence="1" id="KW-0812">Transmembrane</keyword>
<evidence type="ECO:0000256" key="1">
    <source>
        <dbReference type="SAM" id="Phobius"/>
    </source>
</evidence>
<feature type="transmembrane region" description="Helical" evidence="1">
    <location>
        <begin position="57"/>
        <end position="78"/>
    </location>
</feature>
<protein>
    <recommendedName>
        <fullName evidence="4">Oligosaccharide repeat unit polymerase</fullName>
    </recommendedName>
</protein>
<gene>
    <name evidence="2" type="ORF">OS145_11451</name>
</gene>
<dbReference type="Pfam" id="PF14296">
    <property type="entry name" value="O-ag_pol_Wzy"/>
    <property type="match status" value="1"/>
</dbReference>
<keyword evidence="1" id="KW-1133">Transmembrane helix</keyword>
<feature type="transmembrane region" description="Helical" evidence="1">
    <location>
        <begin position="138"/>
        <end position="159"/>
    </location>
</feature>
<name>A0ABP2CQ37_9GAMM</name>